<feature type="domain" description="Alpha/beta hydrolase fold-3" evidence="2">
    <location>
        <begin position="22"/>
        <end position="52"/>
    </location>
</feature>
<organism evidence="3 4">
    <name type="scientific">Cinchona calisaya</name>
    <dbReference type="NCBI Taxonomy" id="153742"/>
    <lineage>
        <taxon>Eukaryota</taxon>
        <taxon>Viridiplantae</taxon>
        <taxon>Streptophyta</taxon>
        <taxon>Embryophyta</taxon>
        <taxon>Tracheophyta</taxon>
        <taxon>Spermatophyta</taxon>
        <taxon>Magnoliopsida</taxon>
        <taxon>eudicotyledons</taxon>
        <taxon>Gunneridae</taxon>
        <taxon>Pentapetalae</taxon>
        <taxon>asterids</taxon>
        <taxon>lamiids</taxon>
        <taxon>Gentianales</taxon>
        <taxon>Rubiaceae</taxon>
        <taxon>Cinchonoideae</taxon>
        <taxon>Cinchoneae</taxon>
        <taxon>Cinchona</taxon>
    </lineage>
</organism>
<reference evidence="3 4" key="1">
    <citation type="submission" date="2024-11" db="EMBL/GenBank/DDBJ databases">
        <title>A near-complete genome assembly of Cinchona calisaya.</title>
        <authorList>
            <person name="Lian D.C."/>
            <person name="Zhao X.W."/>
            <person name="Wei L."/>
        </authorList>
    </citation>
    <scope>NUCLEOTIDE SEQUENCE [LARGE SCALE GENOMIC DNA]</scope>
    <source>
        <tissue evidence="3">Nenye</tissue>
    </source>
</reference>
<keyword evidence="4" id="KW-1185">Reference proteome</keyword>
<dbReference type="Gene3D" id="3.40.50.1820">
    <property type="entry name" value="alpha/beta hydrolase"/>
    <property type="match status" value="2"/>
</dbReference>
<dbReference type="SUPFAM" id="SSF53474">
    <property type="entry name" value="alpha/beta-Hydrolases"/>
    <property type="match status" value="1"/>
</dbReference>
<dbReference type="Proteomes" id="UP001630127">
    <property type="component" value="Unassembled WGS sequence"/>
</dbReference>
<comment type="similarity">
    <text evidence="1">Belongs to the 'GDXG' lipolytic enzyme family.</text>
</comment>
<gene>
    <name evidence="3" type="ORF">ACH5RR_038974</name>
</gene>
<sequence>MVVDLLLAMASPFIDQCYSSFVTKIEYRLAPEHRLPGAYEDCMEVLQWVKNCQEDEWLLLNIKGLILRQPFFGAIKRTNSELKAVDDKTLPPCVSDVMWELSLSIKSGQFDQIKVLGWNILVSGYEGDPLFDHQIKFVKVLEEKVVALVAKFAEGSYQGADTIEFPRLKALCEVVKEFVTSILIYPYSGL</sequence>
<accession>A0ABD2XWV2</accession>
<dbReference type="PANTHER" id="PTHR23024">
    <property type="entry name" value="ARYLACETAMIDE DEACETYLASE"/>
    <property type="match status" value="1"/>
</dbReference>
<dbReference type="EMBL" id="JBJUIK010000016">
    <property type="protein sequence ID" value="KAL3499881.1"/>
    <property type="molecule type" value="Genomic_DNA"/>
</dbReference>
<evidence type="ECO:0000256" key="1">
    <source>
        <dbReference type="ARBA" id="ARBA00010515"/>
    </source>
</evidence>
<name>A0ABD2XWV2_9GENT</name>
<dbReference type="AlphaFoldDB" id="A0ABD2XWV2"/>
<evidence type="ECO:0000313" key="4">
    <source>
        <dbReference type="Proteomes" id="UP001630127"/>
    </source>
</evidence>
<protein>
    <recommendedName>
        <fullName evidence="2">Alpha/beta hydrolase fold-3 domain-containing protein</fullName>
    </recommendedName>
</protein>
<evidence type="ECO:0000313" key="3">
    <source>
        <dbReference type="EMBL" id="KAL3499881.1"/>
    </source>
</evidence>
<dbReference type="InterPro" id="IPR029058">
    <property type="entry name" value="AB_hydrolase_fold"/>
</dbReference>
<dbReference type="Pfam" id="PF07859">
    <property type="entry name" value="Abhydrolase_3"/>
    <property type="match status" value="1"/>
</dbReference>
<proteinExistence type="inferred from homology"/>
<dbReference type="PANTHER" id="PTHR23024:SF546">
    <property type="entry name" value="CARBOXYLESTERASE 120-RELATED"/>
    <property type="match status" value="1"/>
</dbReference>
<comment type="caution">
    <text evidence="3">The sequence shown here is derived from an EMBL/GenBank/DDBJ whole genome shotgun (WGS) entry which is preliminary data.</text>
</comment>
<dbReference type="InterPro" id="IPR050466">
    <property type="entry name" value="Carboxylest/Gibb_receptor"/>
</dbReference>
<dbReference type="InterPro" id="IPR013094">
    <property type="entry name" value="AB_hydrolase_3"/>
</dbReference>
<evidence type="ECO:0000259" key="2">
    <source>
        <dbReference type="Pfam" id="PF07859"/>
    </source>
</evidence>